<feature type="region of interest" description="Disordered" evidence="2">
    <location>
        <begin position="1"/>
        <end position="186"/>
    </location>
</feature>
<protein>
    <submittedName>
        <fullName evidence="3">Rhodopsin kinase-like</fullName>
    </submittedName>
</protein>
<keyword evidence="4" id="KW-1185">Reference proteome</keyword>
<name>A0A4D9DL63_9SAUR</name>
<feature type="compositionally biased region" description="Basic and acidic residues" evidence="2">
    <location>
        <begin position="682"/>
        <end position="700"/>
    </location>
</feature>
<feature type="compositionally biased region" description="Basic and acidic residues" evidence="2">
    <location>
        <begin position="447"/>
        <end position="516"/>
    </location>
</feature>
<keyword evidence="3" id="KW-0808">Transferase</keyword>
<reference evidence="3 4" key="2">
    <citation type="submission" date="2019-04" db="EMBL/GenBank/DDBJ databases">
        <title>The genome sequence of big-headed turtle.</title>
        <authorList>
            <person name="Gong S."/>
        </authorList>
    </citation>
    <scope>NUCLEOTIDE SEQUENCE [LARGE SCALE GENOMIC DNA]</scope>
    <source>
        <strain evidence="3">DO16091913</strain>
        <tissue evidence="3">Muscle</tissue>
    </source>
</reference>
<feature type="compositionally biased region" description="Acidic residues" evidence="2">
    <location>
        <begin position="144"/>
        <end position="155"/>
    </location>
</feature>
<dbReference type="GO" id="GO:0016020">
    <property type="term" value="C:membrane"/>
    <property type="evidence" value="ECO:0007669"/>
    <property type="project" value="TreeGrafter"/>
</dbReference>
<feature type="region of interest" description="Disordered" evidence="2">
    <location>
        <begin position="344"/>
        <end position="373"/>
    </location>
</feature>
<feature type="compositionally biased region" description="Basic and acidic residues" evidence="2">
    <location>
        <begin position="156"/>
        <end position="186"/>
    </location>
</feature>
<dbReference type="PANTHER" id="PTHR28638">
    <property type="entry name" value="CELL CYCLE PROGRESSION PROTEIN 1"/>
    <property type="match status" value="1"/>
</dbReference>
<organism evidence="3 4">
    <name type="scientific">Platysternon megacephalum</name>
    <name type="common">big-headed turtle</name>
    <dbReference type="NCBI Taxonomy" id="55544"/>
    <lineage>
        <taxon>Eukaryota</taxon>
        <taxon>Metazoa</taxon>
        <taxon>Chordata</taxon>
        <taxon>Craniata</taxon>
        <taxon>Vertebrata</taxon>
        <taxon>Euteleostomi</taxon>
        <taxon>Archelosauria</taxon>
        <taxon>Testudinata</taxon>
        <taxon>Testudines</taxon>
        <taxon>Cryptodira</taxon>
        <taxon>Durocryptodira</taxon>
        <taxon>Testudinoidea</taxon>
        <taxon>Platysternidae</taxon>
        <taxon>Platysternon</taxon>
    </lineage>
</organism>
<dbReference type="InterPro" id="IPR051990">
    <property type="entry name" value="CCPG1/PBIP1"/>
</dbReference>
<evidence type="ECO:0000313" key="4">
    <source>
        <dbReference type="Proteomes" id="UP000297703"/>
    </source>
</evidence>
<reference evidence="3 4" key="1">
    <citation type="submission" date="2019-04" db="EMBL/GenBank/DDBJ databases">
        <title>Draft genome of the big-headed turtle Platysternon megacephalum.</title>
        <authorList>
            <person name="Gong S."/>
        </authorList>
    </citation>
    <scope>NUCLEOTIDE SEQUENCE [LARGE SCALE GENOMIC DNA]</scope>
    <source>
        <strain evidence="3">DO16091913</strain>
        <tissue evidence="3">Muscle</tissue>
    </source>
</reference>
<feature type="compositionally biased region" description="Basic and acidic residues" evidence="2">
    <location>
        <begin position="1"/>
        <end position="11"/>
    </location>
</feature>
<evidence type="ECO:0000256" key="2">
    <source>
        <dbReference type="SAM" id="MobiDB-lite"/>
    </source>
</evidence>
<dbReference type="Proteomes" id="UP000297703">
    <property type="component" value="Unassembled WGS sequence"/>
</dbReference>
<dbReference type="PANTHER" id="PTHR28638:SF1">
    <property type="entry name" value="PRE-B-CELL LEUKEMIA TRANSCRIPTION FACTOR-INTERACTING PROTEIN 1"/>
    <property type="match status" value="1"/>
</dbReference>
<feature type="region of interest" description="Disordered" evidence="2">
    <location>
        <begin position="656"/>
        <end position="700"/>
    </location>
</feature>
<dbReference type="AlphaFoldDB" id="A0A4D9DL63"/>
<sequence length="700" mass="75945">MAENSDARDSDNSWVIAGSEGLPVETVGPELGPVTQTPADEEPAGHALPKGHSAEDVHTAGASRGRKSEGSQLNMFPGPEEAEFKDSEECPQETPSPAASPRPAAPGRETPEIQAQEGPGSEDPELGSDTNTPGSAPTGRAEEPPEEGSSSEDDAEGLRRRQLRDSHRAPCGPAERHGAEAAGDRESGLSVNSCLLGMLALLGIGLLAFSGAIYDPGDGPMESTDPGDIPDGEQQPLAAGVKDWLQQPPLDLAGEPQSLHSMSLLLDKLAKENQDIRLMQAELQAQKDELQALLQKSEGEKASAGSQQQSLAGENARLHQALQQAAEAHRSAQAELQVLREQLQGLEREGAAETPGPRDGLAAERPHEEQLLHQELAEQRGLLGSVRRELEGALQRARGSGGMEQLRVELAGVEQRLAQELQRVESWEQNYSEGRGGEGRGATEPSRPPRQEPPKADKKEGGLHKRPEAREERRRRHGDPGGREQDGAKHPKRREQPEPHRHQGPRDAKPAKDQNGQRRAGGGKGARRGPHEHNVFWEPPRLQRYRAPQGCTGVAGCARQEGLELFGAELAPVQKGPFLQLLQGYMAGLGWGQHYAGLAARLHGAFASDGTFAHDRLRFRHFVEDVEELLEELAEQEQGDEEAADDFEEYVLRHYGGDGFTKKERERRRAKQQSKQLPGHGPPRDRDGPRGKENSPPDKG</sequence>
<feature type="region of interest" description="Disordered" evidence="2">
    <location>
        <begin position="427"/>
        <end position="535"/>
    </location>
</feature>
<accession>A0A4D9DL63</accession>
<proteinExistence type="predicted"/>
<keyword evidence="3" id="KW-0418">Kinase</keyword>
<gene>
    <name evidence="3" type="ORF">DR999_PMT20502</name>
</gene>
<dbReference type="GO" id="GO:0016301">
    <property type="term" value="F:kinase activity"/>
    <property type="evidence" value="ECO:0007669"/>
    <property type="project" value="UniProtKB-KW"/>
</dbReference>
<feature type="compositionally biased region" description="Basic and acidic residues" evidence="2">
    <location>
        <begin position="361"/>
        <end position="373"/>
    </location>
</feature>
<comment type="caution">
    <text evidence="3">The sequence shown here is derived from an EMBL/GenBank/DDBJ whole genome shotgun (WGS) entry which is preliminary data.</text>
</comment>
<dbReference type="EMBL" id="QXTE01000472">
    <property type="protein sequence ID" value="TFJ97648.1"/>
    <property type="molecule type" value="Genomic_DNA"/>
</dbReference>
<dbReference type="OrthoDB" id="8947092at2759"/>
<evidence type="ECO:0000313" key="3">
    <source>
        <dbReference type="EMBL" id="TFJ97648.1"/>
    </source>
</evidence>
<keyword evidence="1" id="KW-0175">Coiled coil</keyword>
<evidence type="ECO:0000256" key="1">
    <source>
        <dbReference type="ARBA" id="ARBA00023054"/>
    </source>
</evidence>